<evidence type="ECO:0000256" key="1">
    <source>
        <dbReference type="SAM" id="MobiDB-lite"/>
    </source>
</evidence>
<dbReference type="EMBL" id="JBHUCZ010000002">
    <property type="protein sequence ID" value="MFD1567010.1"/>
    <property type="molecule type" value="Genomic_DNA"/>
</dbReference>
<organism evidence="3 4">
    <name type="scientific">Halolamina litorea</name>
    <dbReference type="NCBI Taxonomy" id="1515593"/>
    <lineage>
        <taxon>Archaea</taxon>
        <taxon>Methanobacteriati</taxon>
        <taxon>Methanobacteriota</taxon>
        <taxon>Stenosarchaea group</taxon>
        <taxon>Halobacteria</taxon>
        <taxon>Halobacteriales</taxon>
        <taxon>Haloferacaceae</taxon>
    </lineage>
</organism>
<feature type="domain" description="DUF7845" evidence="2">
    <location>
        <begin position="33"/>
        <end position="368"/>
    </location>
</feature>
<evidence type="ECO:0000313" key="3">
    <source>
        <dbReference type="EMBL" id="MFD1567010.1"/>
    </source>
</evidence>
<dbReference type="InterPro" id="IPR057167">
    <property type="entry name" value="DUF7845"/>
</dbReference>
<comment type="caution">
    <text evidence="3">The sequence shown here is derived from an EMBL/GenBank/DDBJ whole genome shotgun (WGS) entry which is preliminary data.</text>
</comment>
<feature type="region of interest" description="Disordered" evidence="1">
    <location>
        <begin position="520"/>
        <end position="542"/>
    </location>
</feature>
<accession>A0ABD6BQD7</accession>
<sequence length="594" mass="67492">MKENDSNPHKRSGNTPESPENRENTPTKVSDYTPQTHGVDVFFQLRDDNELYNALADLQRRLNEKNGYRGRSGHPHHVGDINPSWTPGDEEHQVGFYSSSTGIGHLNENGDFVCYEDQRLRLFENIDNGKAATTAAKCTLTLEPRGPHLVNREKEPFGYPKAVDGQRYTGTYIKAQVSYATDLREALGWISEYFEHLDDELGTSLMAYWDPIPETLYFSGLERYVRHDLASMGRIISTQRNTARLIHTGNEGEEGTVKEDIRHGEHSIFSVSSTEFEHLGYTAGPRDDSGRLRIKKDKIKTYRAKNAGRYTEENYRHHPKTESKAVKGKLHVSVWGEVIDRLDSILLHHLEMAAIGEDDLVSDDYFRPVNKDGEPEDDETFESREYQAPEGRIASLRKSWEGEDARRKLEGFIVHSNTESYRDILNILMFDPGHGGRSVTYEYLQKKTGLSYSAVQRNVTKLTDARILHKLNEGCVFVSWASQTAFERVRDWLRDYFDPTRVLKKIEERAEERVSARIGRNGEAEEVKQESDEAAVKDDDIDGDDFVDISGGSMLDENIQAELDEVFAEAREKMASGEWDDFGPGHAMADGGPD</sequence>
<dbReference type="AlphaFoldDB" id="A0ABD6BQD7"/>
<dbReference type="Proteomes" id="UP001597139">
    <property type="component" value="Unassembled WGS sequence"/>
</dbReference>
<evidence type="ECO:0000313" key="4">
    <source>
        <dbReference type="Proteomes" id="UP001597139"/>
    </source>
</evidence>
<name>A0ABD6BQD7_9EURY</name>
<dbReference type="RefSeq" id="WP_267646546.1">
    <property type="nucleotide sequence ID" value="NZ_JANHGR010000001.1"/>
</dbReference>
<reference evidence="3 4" key="1">
    <citation type="journal article" date="2019" name="Int. J. Syst. Evol. Microbiol.">
        <title>The Global Catalogue of Microorganisms (GCM) 10K type strain sequencing project: providing services to taxonomists for standard genome sequencing and annotation.</title>
        <authorList>
            <consortium name="The Broad Institute Genomics Platform"/>
            <consortium name="The Broad Institute Genome Sequencing Center for Infectious Disease"/>
            <person name="Wu L."/>
            <person name="Ma J."/>
        </authorList>
    </citation>
    <scope>NUCLEOTIDE SEQUENCE [LARGE SCALE GENOMIC DNA]</scope>
    <source>
        <strain evidence="3 4">CGMCC 1.12859</strain>
    </source>
</reference>
<proteinExistence type="predicted"/>
<keyword evidence="4" id="KW-1185">Reference proteome</keyword>
<gene>
    <name evidence="3" type="ORF">ACFSAU_05865</name>
</gene>
<dbReference type="Pfam" id="PF25227">
    <property type="entry name" value="DUF7845"/>
    <property type="match status" value="1"/>
</dbReference>
<protein>
    <recommendedName>
        <fullName evidence="2">DUF7845 domain-containing protein</fullName>
    </recommendedName>
</protein>
<feature type="compositionally biased region" description="Basic and acidic residues" evidence="1">
    <location>
        <begin position="520"/>
        <end position="538"/>
    </location>
</feature>
<feature type="region of interest" description="Disordered" evidence="1">
    <location>
        <begin position="1"/>
        <end position="34"/>
    </location>
</feature>
<evidence type="ECO:0000259" key="2">
    <source>
        <dbReference type="Pfam" id="PF25227"/>
    </source>
</evidence>